<sequence length="288" mass="32866">MNINEKLAQKLISEQFPQWENLAIRPVEKSGWDNRTFHLGDDMTMRLPSSKEYAPQIVKEFQWLPLLGQAITTCQITTPLALGMPSEVYPWHWTVNRWIEGETACAERIQDLNKFAKALGLFLNELQKIDSAGGPVAGLHNFFRGGDLAVYKEEVRQAIPGIKNKDEQKIAERLWYDALSSQWERTPVWVHGDIACGNILVCKGQLKAVIDFGQLAIGDPACDLTIAWNLFTGESRDIFRNTLALDKNTWIRALGWTFWKTLCWPVKGTHIKQILSEVYSDYRQLCGE</sequence>
<dbReference type="PATRIC" id="fig|45056.6.peg.2079"/>
<dbReference type="AlphaFoldDB" id="A0A0W0R0X5"/>
<dbReference type="RefSeq" id="WP_232048485.1">
    <property type="nucleotide sequence ID" value="NZ_CAAAHS010000001.1"/>
</dbReference>
<dbReference type="CDD" id="cd05155">
    <property type="entry name" value="APH_ChoK_like_1"/>
    <property type="match status" value="1"/>
</dbReference>
<geneLocation type="plasmid" evidence="3 5">
    <name>7</name>
</geneLocation>
<reference evidence="3 5" key="2">
    <citation type="submission" date="2018-12" db="EMBL/GenBank/DDBJ databases">
        <authorList>
            <consortium name="Pathogen Informatics"/>
        </authorList>
    </citation>
    <scope>NUCLEOTIDE SEQUENCE [LARGE SCALE GENOMIC DNA]</scope>
    <source>
        <strain evidence="3 5">NCTC12735</strain>
        <plasmid evidence="5">7</plasmid>
    </source>
</reference>
<gene>
    <name evidence="2" type="ORF">Lade_2016</name>
    <name evidence="3" type="ORF">NCTC12735_00113</name>
</gene>
<dbReference type="Proteomes" id="UP000281170">
    <property type="component" value="Plasmid 7"/>
</dbReference>
<evidence type="ECO:0000313" key="5">
    <source>
        <dbReference type="Proteomes" id="UP000281170"/>
    </source>
</evidence>
<evidence type="ECO:0000313" key="3">
    <source>
        <dbReference type="EMBL" id="VEH82857.1"/>
    </source>
</evidence>
<dbReference type="PANTHER" id="PTHR21310:SF42">
    <property type="entry name" value="BIFUNCTIONAL AAC_APH"/>
    <property type="match status" value="1"/>
</dbReference>
<dbReference type="InterPro" id="IPR011009">
    <property type="entry name" value="Kinase-like_dom_sf"/>
</dbReference>
<evidence type="ECO:0000259" key="1">
    <source>
        <dbReference type="Pfam" id="PF01636"/>
    </source>
</evidence>
<dbReference type="Gene3D" id="3.30.200.20">
    <property type="entry name" value="Phosphorylase Kinase, domain 1"/>
    <property type="match status" value="1"/>
</dbReference>
<dbReference type="SUPFAM" id="SSF56112">
    <property type="entry name" value="Protein kinase-like (PK-like)"/>
    <property type="match status" value="1"/>
</dbReference>
<keyword evidence="3" id="KW-0614">Plasmid</keyword>
<evidence type="ECO:0000313" key="2">
    <source>
        <dbReference type="EMBL" id="KTC64722.1"/>
    </source>
</evidence>
<dbReference type="PANTHER" id="PTHR21310">
    <property type="entry name" value="AMINOGLYCOSIDE PHOSPHOTRANSFERASE-RELATED-RELATED"/>
    <property type="match status" value="1"/>
</dbReference>
<keyword evidence="4" id="KW-1185">Reference proteome</keyword>
<dbReference type="InterPro" id="IPR002575">
    <property type="entry name" value="Aminoglycoside_PTrfase"/>
</dbReference>
<dbReference type="KEGG" id="ladl:NCTC12735_00113"/>
<proteinExistence type="predicted"/>
<dbReference type="InterPro" id="IPR051678">
    <property type="entry name" value="AGP_Transferase"/>
</dbReference>
<dbReference type="GO" id="GO:0016740">
    <property type="term" value="F:transferase activity"/>
    <property type="evidence" value="ECO:0007669"/>
    <property type="project" value="UniProtKB-KW"/>
</dbReference>
<dbReference type="Pfam" id="PF01636">
    <property type="entry name" value="APH"/>
    <property type="match status" value="1"/>
</dbReference>
<evidence type="ECO:0000313" key="4">
    <source>
        <dbReference type="Proteomes" id="UP000054859"/>
    </source>
</evidence>
<reference evidence="2 4" key="1">
    <citation type="submission" date="2015-11" db="EMBL/GenBank/DDBJ databases">
        <title>Identification of large and diverse effector repertoires of 38 Legionella species.</title>
        <authorList>
            <person name="Burstein D."/>
            <person name="Amaro F."/>
            <person name="Zusman T."/>
            <person name="Lifshitz Z."/>
            <person name="Cohen O."/>
            <person name="Gilbert J.A."/>
            <person name="Pupko T."/>
            <person name="Shuman H.A."/>
            <person name="Segal G."/>
        </authorList>
    </citation>
    <scope>NUCLEOTIDE SEQUENCE [LARGE SCALE GENOMIC DNA]</scope>
    <source>
        <strain evidence="2 4">1762-AUS-E</strain>
    </source>
</reference>
<dbReference type="Proteomes" id="UP000054859">
    <property type="component" value="Unassembled WGS sequence"/>
</dbReference>
<keyword evidence="2" id="KW-0808">Transferase</keyword>
<dbReference type="STRING" id="45056.Lade_2016"/>
<organism evidence="2 4">
    <name type="scientific">Legionella adelaidensis</name>
    <dbReference type="NCBI Taxonomy" id="45056"/>
    <lineage>
        <taxon>Bacteria</taxon>
        <taxon>Pseudomonadati</taxon>
        <taxon>Pseudomonadota</taxon>
        <taxon>Gammaproteobacteria</taxon>
        <taxon>Legionellales</taxon>
        <taxon>Legionellaceae</taxon>
        <taxon>Legionella</taxon>
    </lineage>
</organism>
<accession>A0A0W0R0X5</accession>
<feature type="domain" description="Aminoglycoside phosphotransferase" evidence="1">
    <location>
        <begin position="30"/>
        <end position="244"/>
    </location>
</feature>
<protein>
    <submittedName>
        <fullName evidence="2">Aminoglycoside phosphotransferase</fullName>
    </submittedName>
</protein>
<name>A0A0W0R0X5_9GAMM</name>
<dbReference type="EMBL" id="LR134416">
    <property type="protein sequence ID" value="VEH82857.1"/>
    <property type="molecule type" value="Genomic_DNA"/>
</dbReference>
<dbReference type="Gene3D" id="3.90.1200.10">
    <property type="match status" value="1"/>
</dbReference>
<dbReference type="EMBL" id="LNKA01000019">
    <property type="protein sequence ID" value="KTC64722.1"/>
    <property type="molecule type" value="Genomic_DNA"/>
</dbReference>